<comment type="caution">
    <text evidence="1">The sequence shown here is derived from an EMBL/GenBank/DDBJ whole genome shotgun (WGS) entry which is preliminary data.</text>
</comment>
<evidence type="ECO:0000313" key="1">
    <source>
        <dbReference type="EMBL" id="MST97564.1"/>
    </source>
</evidence>
<dbReference type="AlphaFoldDB" id="A0A844G3L6"/>
<dbReference type="EMBL" id="VUNS01000011">
    <property type="protein sequence ID" value="MST97564.1"/>
    <property type="molecule type" value="Genomic_DNA"/>
</dbReference>
<evidence type="ECO:0008006" key="3">
    <source>
        <dbReference type="Google" id="ProtNLM"/>
    </source>
</evidence>
<protein>
    <recommendedName>
        <fullName evidence="3">Nucleoside 2-deoxyribosyltransferase</fullName>
    </recommendedName>
</protein>
<organism evidence="1 2">
    <name type="scientific">Victivallis lenta</name>
    <dbReference type="NCBI Taxonomy" id="2606640"/>
    <lineage>
        <taxon>Bacteria</taxon>
        <taxon>Pseudomonadati</taxon>
        <taxon>Lentisphaerota</taxon>
        <taxon>Lentisphaeria</taxon>
        <taxon>Victivallales</taxon>
        <taxon>Victivallaceae</taxon>
        <taxon>Victivallis</taxon>
    </lineage>
</organism>
<dbReference type="Gene3D" id="3.40.50.450">
    <property type="match status" value="1"/>
</dbReference>
<name>A0A844G3L6_9BACT</name>
<accession>A0A844G3L6</accession>
<dbReference type="Proteomes" id="UP000435649">
    <property type="component" value="Unassembled WGS sequence"/>
</dbReference>
<sequence>MAAAMRIYHAGDLFDFKHLSGNRLLSDAVQKVSHGFYQTILPQDTEGNQLRNTSIRNGDLKLVMSCHLALFNFDGTDLDSGTVVEFMITKMLDIPCVLLRTDFRNAGDQTVSSDPWNLMCSDYPRSLTVRIHAMNLYHQYVSGPDGLSAYLGEIATQVISGFDRVRTMPSLFQGDLAKAEKIYSWVAEACGNELGKVMTKERIEQIVREKAELDLLS</sequence>
<dbReference type="InterPro" id="IPR007710">
    <property type="entry name" value="Nucleoside_deoxyribTrfase"/>
</dbReference>
<dbReference type="Pfam" id="PF05014">
    <property type="entry name" value="Nuc_deoxyrib_tr"/>
    <property type="match status" value="1"/>
</dbReference>
<dbReference type="SUPFAM" id="SSF52309">
    <property type="entry name" value="N-(deoxy)ribosyltransferase-like"/>
    <property type="match status" value="1"/>
</dbReference>
<dbReference type="RefSeq" id="WP_154418518.1">
    <property type="nucleotide sequence ID" value="NZ_VUNS01000011.1"/>
</dbReference>
<keyword evidence="2" id="KW-1185">Reference proteome</keyword>
<evidence type="ECO:0000313" key="2">
    <source>
        <dbReference type="Proteomes" id="UP000435649"/>
    </source>
</evidence>
<proteinExistence type="predicted"/>
<reference evidence="1 2" key="1">
    <citation type="submission" date="2019-08" db="EMBL/GenBank/DDBJ databases">
        <title>In-depth cultivation of the pig gut microbiome towards novel bacterial diversity and tailored functional studies.</title>
        <authorList>
            <person name="Wylensek D."/>
            <person name="Hitch T.C.A."/>
            <person name="Clavel T."/>
        </authorList>
    </citation>
    <scope>NUCLEOTIDE SEQUENCE [LARGE SCALE GENOMIC DNA]</scope>
    <source>
        <strain evidence="1 2">BBE-744-WT-12</strain>
    </source>
</reference>
<gene>
    <name evidence="1" type="ORF">FYJ85_10990</name>
</gene>